<evidence type="ECO:0000313" key="2">
    <source>
        <dbReference type="EMBL" id="ALD66343.1"/>
    </source>
</evidence>
<reference evidence="2 3" key="1">
    <citation type="journal article" date="2015" name="Genome Announc.">
        <title>Complete Genome Sequence of Spiroplasma cantharicola CC-1T (DSM 21588), a Bacterium Isolated from Soldier Beetle (Cantharis carolinus).</title>
        <authorList>
            <person name="Lo W.S."/>
            <person name="Liu P.Y."/>
            <person name="Kuo C.H."/>
        </authorList>
    </citation>
    <scope>NUCLEOTIDE SEQUENCE [LARGE SCALE GENOMIC DNA]</scope>
    <source>
        <strain evidence="2 3">CC-1</strain>
    </source>
</reference>
<feature type="transmembrane region" description="Helical" evidence="1">
    <location>
        <begin position="527"/>
        <end position="550"/>
    </location>
</feature>
<keyword evidence="1" id="KW-1133">Transmembrane helix</keyword>
<keyword evidence="3" id="KW-1185">Reference proteome</keyword>
<organism evidence="2 3">
    <name type="scientific">Spiroplasma cantharicola</name>
    <dbReference type="NCBI Taxonomy" id="362837"/>
    <lineage>
        <taxon>Bacteria</taxon>
        <taxon>Bacillati</taxon>
        <taxon>Mycoplasmatota</taxon>
        <taxon>Mollicutes</taxon>
        <taxon>Entomoplasmatales</taxon>
        <taxon>Spiroplasmataceae</taxon>
        <taxon>Spiroplasma</taxon>
    </lineage>
</organism>
<dbReference type="RefSeq" id="WP_053946104.1">
    <property type="nucleotide sequence ID" value="NZ_CP012622.1"/>
</dbReference>
<dbReference type="PATRIC" id="fig|362837.3.peg.444"/>
<name>A0A0M5KCJ4_9MOLU</name>
<dbReference type="EMBL" id="CP012622">
    <property type="protein sequence ID" value="ALD66343.1"/>
    <property type="molecule type" value="Genomic_DNA"/>
</dbReference>
<gene>
    <name evidence="2" type="ORF">SCANT_v1c04370</name>
</gene>
<evidence type="ECO:0000313" key="3">
    <source>
        <dbReference type="Proteomes" id="UP000063919"/>
    </source>
</evidence>
<proteinExistence type="predicted"/>
<feature type="transmembrane region" description="Helical" evidence="1">
    <location>
        <begin position="144"/>
        <end position="165"/>
    </location>
</feature>
<keyword evidence="1" id="KW-0812">Transmembrane</keyword>
<keyword evidence="1" id="KW-0472">Membrane</keyword>
<accession>A0A0M5KCJ4</accession>
<evidence type="ECO:0000256" key="1">
    <source>
        <dbReference type="SAM" id="Phobius"/>
    </source>
</evidence>
<dbReference type="AlphaFoldDB" id="A0A0M5KCJ4"/>
<feature type="transmembrane region" description="Helical" evidence="1">
    <location>
        <begin position="112"/>
        <end position="132"/>
    </location>
</feature>
<protein>
    <submittedName>
        <fullName evidence="2">Uncharacterized protein</fullName>
    </submittedName>
</protein>
<feature type="transmembrane region" description="Helical" evidence="1">
    <location>
        <begin position="20"/>
        <end position="41"/>
    </location>
</feature>
<feature type="transmembrane region" description="Helical" evidence="1">
    <location>
        <begin position="53"/>
        <end position="75"/>
    </location>
</feature>
<dbReference type="Proteomes" id="UP000063919">
    <property type="component" value="Chromosome"/>
</dbReference>
<sequence length="559" mass="66283">MTIFNPISSRIMKHTMKSKFFWITFCTLIFTTFIIDILFLIKIKGTQSQPDKVVAYNYIIYATLTFFILLFEIFFANRFWMKDKSNGILNIEYRNDISINKIFWIRFISNKLILLTMLLSFYFINVLFFSFVKNIYFQINLLNQIIVLIGIISVDIFVSSIFIIVSQFKKQVTFGVIAGVFILVLPFNSFINLLTNLSNESYVTAENNIKYETTKRSHELYKSNSNFKLLVDQYSSLPSYLKLNNESQTYIIIDSEEDYAQFLADKGAFYFFSLYKEKFPYNRFYNFNEEEFKNNLIFQFIEQSNKLFELESVKPINNSSESIEEIWADSYYSINSKENIVLDGKYNFNELIKKLKVFYKNDQEKLEIISLVNFYCINVLSVNRDLSFLELGDREFLYGESLVKTVIDTNMNPGVMIFEKGLLDIINAYYNVNKNYSHEINENNNEFAISQTKKLYWKSFINPFFVLNEIQTFNYFNNKYQQNILLSNSSAFPSENYTYYHFVLKDNLQDTNFPNESMVKKIDVKNLSFLIIINFILCYIISFSLLLISFKLFKKYLQI</sequence>
<dbReference type="KEGG" id="scj:SCANT_v1c04370"/>
<feature type="transmembrane region" description="Helical" evidence="1">
    <location>
        <begin position="172"/>
        <end position="191"/>
    </location>
</feature>